<evidence type="ECO:0000313" key="2">
    <source>
        <dbReference type="Proteomes" id="UP000050277"/>
    </source>
</evidence>
<reference evidence="1 2" key="1">
    <citation type="submission" date="2015-07" db="EMBL/GenBank/DDBJ databases">
        <title>Whole genome sequence of Herpetosiphon geysericola DSM 7119.</title>
        <authorList>
            <person name="Hemp J."/>
            <person name="Ward L.M."/>
            <person name="Pace L.A."/>
            <person name="Fischer W.W."/>
        </authorList>
    </citation>
    <scope>NUCLEOTIDE SEQUENCE [LARGE SCALE GENOMIC DNA]</scope>
    <source>
        <strain evidence="1 2">DSM 7119</strain>
    </source>
</reference>
<protein>
    <submittedName>
        <fullName evidence="1">Uncharacterized protein</fullName>
    </submittedName>
</protein>
<sequence length="59" mass="6797">MMVDNQPLKELKLLPAPRSQKHATMVKNQALLELQMPKSRLLGNLQNVLQQFFSGLRPR</sequence>
<dbReference type="EMBL" id="LGKP01000025">
    <property type="protein sequence ID" value="KPL85389.1"/>
    <property type="molecule type" value="Genomic_DNA"/>
</dbReference>
<name>A0A0P6XZB8_9CHLR</name>
<dbReference type="Proteomes" id="UP000050277">
    <property type="component" value="Unassembled WGS sequence"/>
</dbReference>
<keyword evidence="2" id="KW-1185">Reference proteome</keyword>
<dbReference type="AlphaFoldDB" id="A0A0P6XZB8"/>
<organism evidence="1 2">
    <name type="scientific">Herpetosiphon geysericola</name>
    <dbReference type="NCBI Taxonomy" id="70996"/>
    <lineage>
        <taxon>Bacteria</taxon>
        <taxon>Bacillati</taxon>
        <taxon>Chloroflexota</taxon>
        <taxon>Chloroflexia</taxon>
        <taxon>Herpetosiphonales</taxon>
        <taxon>Herpetosiphonaceae</taxon>
        <taxon>Herpetosiphon</taxon>
    </lineage>
</organism>
<evidence type="ECO:0000313" key="1">
    <source>
        <dbReference type="EMBL" id="KPL85389.1"/>
    </source>
</evidence>
<comment type="caution">
    <text evidence="1">The sequence shown here is derived from an EMBL/GenBank/DDBJ whole genome shotgun (WGS) entry which is preliminary data.</text>
</comment>
<accession>A0A0P6XZB8</accession>
<proteinExistence type="predicted"/>
<gene>
    <name evidence="1" type="ORF">SE18_17200</name>
</gene>